<evidence type="ECO:0000313" key="3">
    <source>
        <dbReference type="Proteomes" id="UP000813461"/>
    </source>
</evidence>
<keyword evidence="1" id="KW-1133">Transmembrane helix</keyword>
<feature type="transmembrane region" description="Helical" evidence="1">
    <location>
        <begin position="137"/>
        <end position="161"/>
    </location>
</feature>
<evidence type="ECO:0000313" key="2">
    <source>
        <dbReference type="EMBL" id="KAH7087687.1"/>
    </source>
</evidence>
<evidence type="ECO:0000256" key="1">
    <source>
        <dbReference type="SAM" id="Phobius"/>
    </source>
</evidence>
<reference evidence="2" key="1">
    <citation type="journal article" date="2021" name="Nat. Commun.">
        <title>Genetic determinants of endophytism in the Arabidopsis root mycobiome.</title>
        <authorList>
            <person name="Mesny F."/>
            <person name="Miyauchi S."/>
            <person name="Thiergart T."/>
            <person name="Pickel B."/>
            <person name="Atanasova L."/>
            <person name="Karlsson M."/>
            <person name="Huettel B."/>
            <person name="Barry K.W."/>
            <person name="Haridas S."/>
            <person name="Chen C."/>
            <person name="Bauer D."/>
            <person name="Andreopoulos W."/>
            <person name="Pangilinan J."/>
            <person name="LaButti K."/>
            <person name="Riley R."/>
            <person name="Lipzen A."/>
            <person name="Clum A."/>
            <person name="Drula E."/>
            <person name="Henrissat B."/>
            <person name="Kohler A."/>
            <person name="Grigoriev I.V."/>
            <person name="Martin F.M."/>
            <person name="Hacquard S."/>
        </authorList>
    </citation>
    <scope>NUCLEOTIDE SEQUENCE</scope>
    <source>
        <strain evidence="2">MPI-SDFR-AT-0120</strain>
    </source>
</reference>
<dbReference type="EMBL" id="JAGMVJ010000009">
    <property type="protein sequence ID" value="KAH7087687.1"/>
    <property type="molecule type" value="Genomic_DNA"/>
</dbReference>
<protein>
    <submittedName>
        <fullName evidence="2">Uncharacterized protein</fullName>
    </submittedName>
</protein>
<feature type="transmembrane region" description="Helical" evidence="1">
    <location>
        <begin position="20"/>
        <end position="43"/>
    </location>
</feature>
<dbReference type="PANTHER" id="PTHR38848:SF3">
    <property type="entry name" value="G-PROTEIN COUPLED RECEPTORS FAMILY 3 PROFILE DOMAIN-CONTAINING PROTEIN"/>
    <property type="match status" value="1"/>
</dbReference>
<sequence>FLVERAHALRAPYMRRTKDWLWIVGASSIVFGFGGIAVVAFMWPLSDISAVDGRCRMGLLRRVTMPILAFDVVINILLTIVFIYLLNPVIRSNSLSLSGCSASRVADYIGSCCRKSRKKGVQLRTANPHVARRLKKLLWRTFIGSCLVLIPTAGNLAQLTVLQGRELGFVCLTICTLDVTWSCSVFHWLVTSSDADEKFSTESVPR</sequence>
<name>A0A8K0VYB8_9PLEO</name>
<keyword evidence="1" id="KW-0472">Membrane</keyword>
<dbReference type="OrthoDB" id="3210850at2759"/>
<dbReference type="Proteomes" id="UP000813461">
    <property type="component" value="Unassembled WGS sequence"/>
</dbReference>
<organism evidence="2 3">
    <name type="scientific">Paraphoma chrysanthemicola</name>
    <dbReference type="NCBI Taxonomy" id="798071"/>
    <lineage>
        <taxon>Eukaryota</taxon>
        <taxon>Fungi</taxon>
        <taxon>Dikarya</taxon>
        <taxon>Ascomycota</taxon>
        <taxon>Pezizomycotina</taxon>
        <taxon>Dothideomycetes</taxon>
        <taxon>Pleosporomycetidae</taxon>
        <taxon>Pleosporales</taxon>
        <taxon>Pleosporineae</taxon>
        <taxon>Phaeosphaeriaceae</taxon>
        <taxon>Paraphoma</taxon>
    </lineage>
</organism>
<proteinExistence type="predicted"/>
<dbReference type="AlphaFoldDB" id="A0A8K0VYB8"/>
<accession>A0A8K0VYB8</accession>
<feature type="transmembrane region" description="Helical" evidence="1">
    <location>
        <begin position="167"/>
        <end position="190"/>
    </location>
</feature>
<feature type="non-terminal residue" evidence="2">
    <location>
        <position position="206"/>
    </location>
</feature>
<dbReference type="PANTHER" id="PTHR38848">
    <property type="entry name" value="G-PROTEIN COUPLED RECEPTORS FAMILY 3 PROFILE DOMAIN-CONTAINING PROTEIN"/>
    <property type="match status" value="1"/>
</dbReference>
<feature type="transmembrane region" description="Helical" evidence="1">
    <location>
        <begin position="63"/>
        <end position="86"/>
    </location>
</feature>
<keyword evidence="3" id="KW-1185">Reference proteome</keyword>
<keyword evidence="1" id="KW-0812">Transmembrane</keyword>
<gene>
    <name evidence="2" type="ORF">FB567DRAFT_442309</name>
</gene>
<comment type="caution">
    <text evidence="2">The sequence shown here is derived from an EMBL/GenBank/DDBJ whole genome shotgun (WGS) entry which is preliminary data.</text>
</comment>